<evidence type="ECO:0000313" key="2">
    <source>
        <dbReference type="Proteomes" id="UP000008229"/>
    </source>
</evidence>
<proteinExistence type="predicted"/>
<keyword evidence="2" id="KW-1185">Reference proteome</keyword>
<dbReference type="EMBL" id="CP001854">
    <property type="protein sequence ID" value="ADB52635.1"/>
    <property type="molecule type" value="Genomic_DNA"/>
</dbReference>
<accession>D3F5T6</accession>
<dbReference type="RefSeq" id="WP_012935686.1">
    <property type="nucleotide sequence ID" value="NC_013739.1"/>
</dbReference>
<dbReference type="AlphaFoldDB" id="D3F5T6"/>
<protein>
    <submittedName>
        <fullName evidence="1">Uncharacterized protein</fullName>
    </submittedName>
</protein>
<dbReference type="STRING" id="469383.Cwoe_4221"/>
<sequence length="72" mass="8797">MTNPDDRFARYDDLEPLPYSIWLDKHGRPLLTDNQWEALTLREKFRYLFRNWDPTGERSRRYAELGLKHPCD</sequence>
<organism evidence="1 2">
    <name type="scientific">Conexibacter woesei (strain DSM 14684 / CCUG 47730 / CIP 108061 / JCM 11494 / NBRC 100937 / ID131577)</name>
    <dbReference type="NCBI Taxonomy" id="469383"/>
    <lineage>
        <taxon>Bacteria</taxon>
        <taxon>Bacillati</taxon>
        <taxon>Actinomycetota</taxon>
        <taxon>Thermoleophilia</taxon>
        <taxon>Solirubrobacterales</taxon>
        <taxon>Conexibacteraceae</taxon>
        <taxon>Conexibacter</taxon>
    </lineage>
</organism>
<dbReference type="HOGENOM" id="CLU_2715462_0_0_11"/>
<reference evidence="1 2" key="1">
    <citation type="journal article" date="2010" name="Stand. Genomic Sci.">
        <title>Complete genome sequence of Conexibacter woesei type strain (ID131577).</title>
        <authorList>
            <person name="Pukall R."/>
            <person name="Lapidus A."/>
            <person name="Glavina Del Rio T."/>
            <person name="Copeland A."/>
            <person name="Tice H."/>
            <person name="Cheng J.-F."/>
            <person name="Lucas S."/>
            <person name="Chen F."/>
            <person name="Nolan M."/>
            <person name="Bruce D."/>
            <person name="Goodwin L."/>
            <person name="Pitluck S."/>
            <person name="Mavromatis K."/>
            <person name="Ivanova N."/>
            <person name="Ovchinnikova G."/>
            <person name="Pati A."/>
            <person name="Chen A."/>
            <person name="Palaniappan K."/>
            <person name="Land M."/>
            <person name="Hauser L."/>
            <person name="Chang Y.-J."/>
            <person name="Jeffries C.D."/>
            <person name="Chain P."/>
            <person name="Meincke L."/>
            <person name="Sims D."/>
            <person name="Brettin T."/>
            <person name="Detter J.C."/>
            <person name="Rohde M."/>
            <person name="Goeker M."/>
            <person name="Bristow J."/>
            <person name="Eisen J.A."/>
            <person name="Markowitz V."/>
            <person name="Kyrpides N.C."/>
            <person name="Klenk H.-P."/>
            <person name="Hugenholtz P."/>
        </authorList>
    </citation>
    <scope>NUCLEOTIDE SEQUENCE [LARGE SCALE GENOMIC DNA]</scope>
    <source>
        <strain evidence="2">DSM 14684 / CIP 108061 / JCM 11494 / NBRC 100937 / ID131577</strain>
    </source>
</reference>
<dbReference type="Proteomes" id="UP000008229">
    <property type="component" value="Chromosome"/>
</dbReference>
<evidence type="ECO:0000313" key="1">
    <source>
        <dbReference type="EMBL" id="ADB52635.1"/>
    </source>
</evidence>
<name>D3F5T6_CONWI</name>
<reference evidence="2" key="2">
    <citation type="submission" date="2010-01" db="EMBL/GenBank/DDBJ databases">
        <title>The complete genome of Conexibacter woesei DSM 14684.</title>
        <authorList>
            <consortium name="US DOE Joint Genome Institute (JGI-PGF)"/>
            <person name="Lucas S."/>
            <person name="Copeland A."/>
            <person name="Lapidus A."/>
            <person name="Glavina del Rio T."/>
            <person name="Dalin E."/>
            <person name="Tice H."/>
            <person name="Bruce D."/>
            <person name="Goodwin L."/>
            <person name="Pitluck S."/>
            <person name="Kyrpides N."/>
            <person name="Mavromatis K."/>
            <person name="Ivanova N."/>
            <person name="Mikhailova N."/>
            <person name="Chertkov O."/>
            <person name="Brettin T."/>
            <person name="Detter J.C."/>
            <person name="Han C."/>
            <person name="Larimer F."/>
            <person name="Land M."/>
            <person name="Hauser L."/>
            <person name="Markowitz V."/>
            <person name="Cheng J.-F."/>
            <person name="Hugenholtz P."/>
            <person name="Woyke T."/>
            <person name="Wu D."/>
            <person name="Pukall R."/>
            <person name="Steenblock K."/>
            <person name="Schneider S."/>
            <person name="Klenk H.-P."/>
            <person name="Eisen J.A."/>
        </authorList>
    </citation>
    <scope>NUCLEOTIDE SEQUENCE [LARGE SCALE GENOMIC DNA]</scope>
    <source>
        <strain evidence="2">DSM 14684 / CIP 108061 / JCM 11494 / NBRC 100937 / ID131577</strain>
    </source>
</reference>
<gene>
    <name evidence="1" type="ordered locus">Cwoe_4221</name>
</gene>
<dbReference type="KEGG" id="cwo:Cwoe_4221"/>